<dbReference type="Proteomes" id="UP000242687">
    <property type="component" value="Unassembled WGS sequence"/>
</dbReference>
<dbReference type="Gene3D" id="3.40.50.720">
    <property type="entry name" value="NAD(P)-binding Rossmann-like Domain"/>
    <property type="match status" value="1"/>
</dbReference>
<gene>
    <name evidence="2" type="ORF">CLV57_0356</name>
</gene>
<dbReference type="PANTHER" id="PTHR14097:SF7">
    <property type="entry name" value="OXIDOREDUCTASE HTATIP2"/>
    <property type="match status" value="1"/>
</dbReference>
<evidence type="ECO:0000259" key="1">
    <source>
        <dbReference type="Pfam" id="PF13460"/>
    </source>
</evidence>
<evidence type="ECO:0000313" key="2">
    <source>
        <dbReference type="EMBL" id="PJJ83375.1"/>
    </source>
</evidence>
<dbReference type="SUPFAM" id="SSF51735">
    <property type="entry name" value="NAD(P)-binding Rossmann-fold domains"/>
    <property type="match status" value="1"/>
</dbReference>
<feature type="domain" description="NAD(P)-binding" evidence="1">
    <location>
        <begin position="19"/>
        <end position="171"/>
    </location>
</feature>
<protein>
    <submittedName>
        <fullName evidence="2">Putative NAD(P)-binding protein</fullName>
    </submittedName>
</protein>
<dbReference type="InterPro" id="IPR036291">
    <property type="entry name" value="NAD(P)-bd_dom_sf"/>
</dbReference>
<evidence type="ECO:0000313" key="3">
    <source>
        <dbReference type="Proteomes" id="UP000242687"/>
    </source>
</evidence>
<dbReference type="EMBL" id="PGFJ01000001">
    <property type="protein sequence ID" value="PJJ83375.1"/>
    <property type="molecule type" value="Genomic_DNA"/>
</dbReference>
<accession>A0A2H9VRE0</accession>
<name>A0A2H9VRE0_9SPHI</name>
<keyword evidence="3" id="KW-1185">Reference proteome</keyword>
<comment type="caution">
    <text evidence="2">The sequence shown here is derived from an EMBL/GenBank/DDBJ whole genome shotgun (WGS) entry which is preliminary data.</text>
</comment>
<organism evidence="2 3">
    <name type="scientific">Mucilaginibacter auburnensis</name>
    <dbReference type="NCBI Taxonomy" id="1457233"/>
    <lineage>
        <taxon>Bacteria</taxon>
        <taxon>Pseudomonadati</taxon>
        <taxon>Bacteroidota</taxon>
        <taxon>Sphingobacteriia</taxon>
        <taxon>Sphingobacteriales</taxon>
        <taxon>Sphingobacteriaceae</taxon>
        <taxon>Mucilaginibacter</taxon>
    </lineage>
</organism>
<dbReference type="InterPro" id="IPR016040">
    <property type="entry name" value="NAD(P)-bd_dom"/>
</dbReference>
<dbReference type="PANTHER" id="PTHR14097">
    <property type="entry name" value="OXIDOREDUCTASE HTATIP2"/>
    <property type="match status" value="1"/>
</dbReference>
<proteinExistence type="predicted"/>
<dbReference type="Pfam" id="PF13460">
    <property type="entry name" value="NAD_binding_10"/>
    <property type="match status" value="1"/>
</dbReference>
<reference evidence="2 3" key="1">
    <citation type="submission" date="2017-11" db="EMBL/GenBank/DDBJ databases">
        <title>Genomic Encyclopedia of Archaeal and Bacterial Type Strains, Phase II (KMG-II): From Individual Species to Whole Genera.</title>
        <authorList>
            <person name="Goeker M."/>
        </authorList>
    </citation>
    <scope>NUCLEOTIDE SEQUENCE [LARGE SCALE GENOMIC DNA]</scope>
    <source>
        <strain evidence="2 3">DSM 28175</strain>
    </source>
</reference>
<sequence>MYFCAQMPENMTKTAIIVGASGLIGSKLLNLLLHNSEYEKVISLGRKKLKTKHRKLQQEIIDFENAETFNTFIEGDAFFCCLGTTQKQTPNKDDYYKIDHDYPVSMATVAATSGVNQFHFISAIGANASSGNFYLKTKGETELDLRKAGLNSLFIYQPSLLTGRKKGKRIGERIGAVIMKLINPLLIGGLKKYRSIAALTVAKAMFNQSLKEKKGVSVYTTEQIKERA</sequence>
<dbReference type="AlphaFoldDB" id="A0A2H9VRE0"/>